<feature type="transmembrane region" description="Helical" evidence="1">
    <location>
        <begin position="93"/>
        <end position="118"/>
    </location>
</feature>
<evidence type="ECO:0000313" key="3">
    <source>
        <dbReference type="Proteomes" id="UP000242752"/>
    </source>
</evidence>
<dbReference type="OrthoDB" id="2414543at2"/>
<accession>A0A2K3YX37</accession>
<evidence type="ECO:0000256" key="1">
    <source>
        <dbReference type="SAM" id="Phobius"/>
    </source>
</evidence>
<dbReference type="InterPro" id="IPR021509">
    <property type="entry name" value="DUF3169"/>
</dbReference>
<feature type="transmembrane region" description="Helical" evidence="1">
    <location>
        <begin position="184"/>
        <end position="204"/>
    </location>
</feature>
<dbReference type="EMBL" id="PPRF01000011">
    <property type="protein sequence ID" value="PNZ29864.1"/>
    <property type="molecule type" value="Genomic_DNA"/>
</dbReference>
<gene>
    <name evidence="2" type="ORF">CD122_01290</name>
</gene>
<dbReference type="AlphaFoldDB" id="A0A2K3YX37"/>
<protein>
    <submittedName>
        <fullName evidence="2">DUF3169 domain-containing protein</fullName>
    </submittedName>
</protein>
<dbReference type="SUPFAM" id="SSF103473">
    <property type="entry name" value="MFS general substrate transporter"/>
    <property type="match status" value="1"/>
</dbReference>
<proteinExistence type="predicted"/>
<dbReference type="Proteomes" id="UP000242752">
    <property type="component" value="Unassembled WGS sequence"/>
</dbReference>
<reference evidence="2 3" key="1">
    <citation type="submission" date="2017-08" db="EMBL/GenBank/DDBJ databases">
        <title>Draft genome sequences of 64 type strains of genus Staph aureus.</title>
        <authorList>
            <person name="Cole K."/>
            <person name="Golubchik T."/>
            <person name="Russell J."/>
            <person name="Foster D."/>
            <person name="Llewelyn M."/>
            <person name="Wilson D."/>
            <person name="Crook D."/>
            <person name="Paul J."/>
        </authorList>
    </citation>
    <scope>NUCLEOTIDE SEQUENCE [LARGE SCALE GENOMIC DNA]</scope>
    <source>
        <strain evidence="2 3">DSM 21968</strain>
    </source>
</reference>
<keyword evidence="1" id="KW-0812">Transmembrane</keyword>
<dbReference type="Pfam" id="PF11368">
    <property type="entry name" value="DUF3169"/>
    <property type="match status" value="1"/>
</dbReference>
<sequence>MKVMRYILLTLLGGLIGGIIGLFVGSTQGFHFITQMHFLDDHALTIVACVIGIIILALLIYNLIVQKQALHYKAEAQQEASDMDHRENKEDLLFWRASILNNLQLFIYFIFLLMLVLNNASSHWTVWIALMFFIVSLTMMPYNFFVRKFDPRYPKIGEKDYTEKTLALMDEGERHITLLSMYKLYVMNISLLMISIVIISIFSIESGVNQSFGLIILLCLFVYNVFVYLFRVRKYYK</sequence>
<feature type="transmembrane region" description="Helical" evidence="1">
    <location>
        <begin position="124"/>
        <end position="145"/>
    </location>
</feature>
<comment type="caution">
    <text evidence="2">The sequence shown here is derived from an EMBL/GenBank/DDBJ whole genome shotgun (WGS) entry which is preliminary data.</text>
</comment>
<keyword evidence="3" id="KW-1185">Reference proteome</keyword>
<dbReference type="RefSeq" id="WP_103357218.1">
    <property type="nucleotide sequence ID" value="NZ_CP113107.1"/>
</dbReference>
<organism evidence="2 3">
    <name type="scientific">Staphylococcus rostri</name>
    <dbReference type="NCBI Taxonomy" id="522262"/>
    <lineage>
        <taxon>Bacteria</taxon>
        <taxon>Bacillati</taxon>
        <taxon>Bacillota</taxon>
        <taxon>Bacilli</taxon>
        <taxon>Bacillales</taxon>
        <taxon>Staphylococcaceae</taxon>
        <taxon>Staphylococcus</taxon>
    </lineage>
</organism>
<feature type="transmembrane region" description="Helical" evidence="1">
    <location>
        <begin position="7"/>
        <end position="24"/>
    </location>
</feature>
<dbReference type="InterPro" id="IPR023352">
    <property type="entry name" value="MAPEG-like_dom_sf"/>
</dbReference>
<keyword evidence="1" id="KW-0472">Membrane</keyword>
<dbReference type="Gene3D" id="1.20.120.550">
    <property type="entry name" value="Membrane associated eicosanoid/glutathione metabolism-like domain"/>
    <property type="match status" value="1"/>
</dbReference>
<feature type="transmembrane region" description="Helical" evidence="1">
    <location>
        <begin position="210"/>
        <end position="230"/>
    </location>
</feature>
<name>A0A2K3YX37_9STAP</name>
<feature type="transmembrane region" description="Helical" evidence="1">
    <location>
        <begin position="44"/>
        <end position="64"/>
    </location>
</feature>
<keyword evidence="1" id="KW-1133">Transmembrane helix</keyword>
<dbReference type="InterPro" id="IPR036259">
    <property type="entry name" value="MFS_trans_sf"/>
</dbReference>
<evidence type="ECO:0000313" key="2">
    <source>
        <dbReference type="EMBL" id="PNZ29864.1"/>
    </source>
</evidence>